<proteinExistence type="predicted"/>
<reference evidence="2" key="1">
    <citation type="journal article" date="2014" name="Int. J. Syst. Evol. Microbiol.">
        <title>Complete genome sequence of Corynebacterium casei LMG S-19264T (=DSM 44701T), isolated from a smear-ripened cheese.</title>
        <authorList>
            <consortium name="US DOE Joint Genome Institute (JGI-PGF)"/>
            <person name="Walter F."/>
            <person name="Albersmeier A."/>
            <person name="Kalinowski J."/>
            <person name="Ruckert C."/>
        </authorList>
    </citation>
    <scope>NUCLEOTIDE SEQUENCE</scope>
    <source>
        <strain evidence="2">KCTC 22164</strain>
    </source>
</reference>
<accession>A0A918MZI9</accession>
<gene>
    <name evidence="2" type="ORF">GCM10007391_28660</name>
</gene>
<evidence type="ECO:0000313" key="3">
    <source>
        <dbReference type="Proteomes" id="UP000631300"/>
    </source>
</evidence>
<reference evidence="2" key="2">
    <citation type="submission" date="2020-09" db="EMBL/GenBank/DDBJ databases">
        <authorList>
            <person name="Sun Q."/>
            <person name="Kim S."/>
        </authorList>
    </citation>
    <scope>NUCLEOTIDE SEQUENCE</scope>
    <source>
        <strain evidence="2">KCTC 22164</strain>
    </source>
</reference>
<keyword evidence="3" id="KW-1185">Reference proteome</keyword>
<evidence type="ECO:0000259" key="1">
    <source>
        <dbReference type="Pfam" id="PF04230"/>
    </source>
</evidence>
<dbReference type="AlphaFoldDB" id="A0A918MZI9"/>
<feature type="domain" description="Polysaccharide pyruvyl transferase" evidence="1">
    <location>
        <begin position="95"/>
        <end position="308"/>
    </location>
</feature>
<comment type="caution">
    <text evidence="2">The sequence shown here is derived from an EMBL/GenBank/DDBJ whole genome shotgun (WGS) entry which is preliminary data.</text>
</comment>
<evidence type="ECO:0000313" key="2">
    <source>
        <dbReference type="EMBL" id="GGW92547.1"/>
    </source>
</evidence>
<dbReference type="InterPro" id="IPR007345">
    <property type="entry name" value="Polysacch_pyruvyl_Trfase"/>
</dbReference>
<organism evidence="2 3">
    <name type="scientific">Alteromonas halophila</name>
    <dbReference type="NCBI Taxonomy" id="516698"/>
    <lineage>
        <taxon>Bacteria</taxon>
        <taxon>Pseudomonadati</taxon>
        <taxon>Pseudomonadota</taxon>
        <taxon>Gammaproteobacteria</taxon>
        <taxon>Alteromonadales</taxon>
        <taxon>Alteromonadaceae</taxon>
        <taxon>Alteromonas/Salinimonas group</taxon>
        <taxon>Alteromonas</taxon>
    </lineage>
</organism>
<dbReference type="EMBL" id="BMXP01000008">
    <property type="protein sequence ID" value="GGW92547.1"/>
    <property type="molecule type" value="Genomic_DNA"/>
</dbReference>
<dbReference type="Pfam" id="PF04230">
    <property type="entry name" value="PS_pyruv_trans"/>
    <property type="match status" value="1"/>
</dbReference>
<protein>
    <recommendedName>
        <fullName evidence="1">Polysaccharide pyruvyl transferase domain-containing protein</fullName>
    </recommendedName>
</protein>
<name>A0A918MZI9_9ALTE</name>
<dbReference type="RefSeq" id="WP_189407623.1">
    <property type="nucleotide sequence ID" value="NZ_BMXP01000008.1"/>
</dbReference>
<sequence length="383" mass="42100">MANLMGLGSGNNQLVTGYNELVRAASGNTGNLLFNYTLEQLIELDGADVKWSTPADTLNSAGHTLLLPMANNIGKHMDLMKSGPKLEGVNVHAVAMGLGAQFQLSDDFDTSFEKIPDASKAWLKLLCERSDVANVSVRGDLTHKVFERLGLGDKAVPLGCPSHFLSNNKQLGQLLKSKSQALTPTLKNGVTVTAGNPAIKNLAKLEQFLIGLINTHGGRYVVQSPKNLICLAENWLDDVSEADVEDVRDAFFPGDATPSMHNWFRQHATTYLSIPQWFSDISKADFVVGTRIHGCQIALQAGVPAVCLHIDSRTKELCETMQIPTLHARDFQRNPSLETLLDTVQNWDWDAYDDNRLNLARRTFDFVTQNGLTPSKKFAALLR</sequence>
<dbReference type="Proteomes" id="UP000631300">
    <property type="component" value="Unassembled WGS sequence"/>
</dbReference>